<protein>
    <submittedName>
        <fullName evidence="2">Uncharacterized protein</fullName>
    </submittedName>
</protein>
<proteinExistence type="predicted"/>
<feature type="compositionally biased region" description="Basic and acidic residues" evidence="1">
    <location>
        <begin position="1"/>
        <end position="22"/>
    </location>
</feature>
<name>A0A0C2WR74_AMAMK</name>
<evidence type="ECO:0000313" key="3">
    <source>
        <dbReference type="Proteomes" id="UP000054549"/>
    </source>
</evidence>
<organism evidence="2 3">
    <name type="scientific">Amanita muscaria (strain Koide BX008)</name>
    <dbReference type="NCBI Taxonomy" id="946122"/>
    <lineage>
        <taxon>Eukaryota</taxon>
        <taxon>Fungi</taxon>
        <taxon>Dikarya</taxon>
        <taxon>Basidiomycota</taxon>
        <taxon>Agaricomycotina</taxon>
        <taxon>Agaricomycetes</taxon>
        <taxon>Agaricomycetidae</taxon>
        <taxon>Agaricales</taxon>
        <taxon>Pluteineae</taxon>
        <taxon>Amanitaceae</taxon>
        <taxon>Amanita</taxon>
    </lineage>
</organism>
<dbReference type="InParanoid" id="A0A0C2WR74"/>
<feature type="region of interest" description="Disordered" evidence="1">
    <location>
        <begin position="1"/>
        <end position="60"/>
    </location>
</feature>
<reference evidence="2 3" key="1">
    <citation type="submission" date="2014-04" db="EMBL/GenBank/DDBJ databases">
        <title>Evolutionary Origins and Diversification of the Mycorrhizal Mutualists.</title>
        <authorList>
            <consortium name="DOE Joint Genome Institute"/>
            <consortium name="Mycorrhizal Genomics Consortium"/>
            <person name="Kohler A."/>
            <person name="Kuo A."/>
            <person name="Nagy L.G."/>
            <person name="Floudas D."/>
            <person name="Copeland A."/>
            <person name="Barry K.W."/>
            <person name="Cichocki N."/>
            <person name="Veneault-Fourrey C."/>
            <person name="LaButti K."/>
            <person name="Lindquist E.A."/>
            <person name="Lipzen A."/>
            <person name="Lundell T."/>
            <person name="Morin E."/>
            <person name="Murat C."/>
            <person name="Riley R."/>
            <person name="Ohm R."/>
            <person name="Sun H."/>
            <person name="Tunlid A."/>
            <person name="Henrissat B."/>
            <person name="Grigoriev I.V."/>
            <person name="Hibbett D.S."/>
            <person name="Martin F."/>
        </authorList>
    </citation>
    <scope>NUCLEOTIDE SEQUENCE [LARGE SCALE GENOMIC DNA]</scope>
    <source>
        <strain evidence="2 3">Koide BX008</strain>
    </source>
</reference>
<accession>A0A0C2WR74</accession>
<dbReference type="EMBL" id="KN818252">
    <property type="protein sequence ID" value="KIL64172.1"/>
    <property type="molecule type" value="Genomic_DNA"/>
</dbReference>
<dbReference type="Proteomes" id="UP000054549">
    <property type="component" value="Unassembled WGS sequence"/>
</dbReference>
<sequence>MAAEGSQHDIVSRTKGSIKDTTRLPVLTADSDDDLVGSSSTAGESAKNSPEQNNANIDEDKIAVGVTCSNDPVKSIEVLYPPSSLNEVEKH</sequence>
<evidence type="ECO:0000313" key="2">
    <source>
        <dbReference type="EMBL" id="KIL64172.1"/>
    </source>
</evidence>
<feature type="compositionally biased region" description="Polar residues" evidence="1">
    <location>
        <begin position="37"/>
        <end position="56"/>
    </location>
</feature>
<evidence type="ECO:0000256" key="1">
    <source>
        <dbReference type="SAM" id="MobiDB-lite"/>
    </source>
</evidence>
<dbReference type="AlphaFoldDB" id="A0A0C2WR74"/>
<keyword evidence="3" id="KW-1185">Reference proteome</keyword>
<gene>
    <name evidence="2" type="ORF">M378DRAFT_638574</name>
</gene>
<dbReference type="HOGENOM" id="CLU_2426553_0_0_1"/>